<evidence type="ECO:0000313" key="16">
    <source>
        <dbReference type="Proteomes" id="UP000036873"/>
    </source>
</evidence>
<dbReference type="Gene3D" id="3.40.50.620">
    <property type="entry name" value="HUPs"/>
    <property type="match status" value="1"/>
</dbReference>
<dbReference type="PRINTS" id="PR01038">
    <property type="entry name" value="TRNASYNTHARG"/>
</dbReference>
<gene>
    <name evidence="11 15" type="primary">argS</name>
    <name evidence="15" type="ORF">AKG39_18455</name>
</gene>
<dbReference type="SUPFAM" id="SSF52374">
    <property type="entry name" value="Nucleotidylyl transferase"/>
    <property type="match status" value="1"/>
</dbReference>
<dbReference type="SMART" id="SM00836">
    <property type="entry name" value="DALR_1"/>
    <property type="match status" value="1"/>
</dbReference>
<keyword evidence="8 11" id="KW-0648">Protein biosynthesis</keyword>
<comment type="similarity">
    <text evidence="2 11 12">Belongs to the class-I aminoacyl-tRNA synthetase family.</text>
</comment>
<dbReference type="InterPro" id="IPR008909">
    <property type="entry name" value="DALR_anticod-bd"/>
</dbReference>
<dbReference type="CDD" id="cd00671">
    <property type="entry name" value="ArgRS_core"/>
    <property type="match status" value="1"/>
</dbReference>
<dbReference type="EMBL" id="LGYO01000069">
    <property type="protein sequence ID" value="KNZ40271.1"/>
    <property type="molecule type" value="Genomic_DNA"/>
</dbReference>
<keyword evidence="7 11" id="KW-0067">ATP-binding</keyword>
<dbReference type="InterPro" id="IPR001278">
    <property type="entry name" value="Arg-tRNA-ligase"/>
</dbReference>
<evidence type="ECO:0000256" key="7">
    <source>
        <dbReference type="ARBA" id="ARBA00022840"/>
    </source>
</evidence>
<organism evidence="15 16">
    <name type="scientific">Acetobacterium bakii</name>
    <dbReference type="NCBI Taxonomy" id="52689"/>
    <lineage>
        <taxon>Bacteria</taxon>
        <taxon>Bacillati</taxon>
        <taxon>Bacillota</taxon>
        <taxon>Clostridia</taxon>
        <taxon>Eubacteriales</taxon>
        <taxon>Eubacteriaceae</taxon>
        <taxon>Acetobacterium</taxon>
    </lineage>
</organism>
<dbReference type="PANTHER" id="PTHR11956">
    <property type="entry name" value="ARGINYL-TRNA SYNTHETASE"/>
    <property type="match status" value="1"/>
</dbReference>
<proteinExistence type="inferred from homology"/>
<dbReference type="Proteomes" id="UP000036873">
    <property type="component" value="Unassembled WGS sequence"/>
</dbReference>
<dbReference type="SUPFAM" id="SSF47323">
    <property type="entry name" value="Anticodon-binding domain of a subclass of class I aminoacyl-tRNA synthetases"/>
    <property type="match status" value="1"/>
</dbReference>
<feature type="domain" description="Arginyl tRNA synthetase N-terminal" evidence="14">
    <location>
        <begin position="9"/>
        <end position="98"/>
    </location>
</feature>
<dbReference type="PROSITE" id="PS00178">
    <property type="entry name" value="AA_TRNA_LIGASE_I"/>
    <property type="match status" value="1"/>
</dbReference>
<dbReference type="Pfam" id="PF00750">
    <property type="entry name" value="tRNA-synt_1d"/>
    <property type="match status" value="1"/>
</dbReference>
<dbReference type="PATRIC" id="fig|52689.4.peg.3603"/>
<evidence type="ECO:0000256" key="3">
    <source>
        <dbReference type="ARBA" id="ARBA00011245"/>
    </source>
</evidence>
<dbReference type="Gene3D" id="3.30.1360.70">
    <property type="entry name" value="Arginyl tRNA synthetase N-terminal domain"/>
    <property type="match status" value="1"/>
</dbReference>
<evidence type="ECO:0000256" key="8">
    <source>
        <dbReference type="ARBA" id="ARBA00022917"/>
    </source>
</evidence>
<dbReference type="InterPro" id="IPR036695">
    <property type="entry name" value="Arg-tRNA-synth_N_sf"/>
</dbReference>
<keyword evidence="6 11" id="KW-0547">Nucleotide-binding</keyword>
<evidence type="ECO:0000259" key="13">
    <source>
        <dbReference type="SMART" id="SM00836"/>
    </source>
</evidence>
<dbReference type="GO" id="GO:0005737">
    <property type="term" value="C:cytoplasm"/>
    <property type="evidence" value="ECO:0007669"/>
    <property type="project" value="UniProtKB-SubCell"/>
</dbReference>
<dbReference type="Pfam" id="PF05746">
    <property type="entry name" value="DALR_1"/>
    <property type="match status" value="1"/>
</dbReference>
<evidence type="ECO:0000259" key="14">
    <source>
        <dbReference type="SMART" id="SM01016"/>
    </source>
</evidence>
<keyword evidence="9 11" id="KW-0030">Aminoacyl-tRNA synthetase</keyword>
<feature type="short sequence motif" description="'HIGH' region" evidence="11">
    <location>
        <begin position="135"/>
        <end position="145"/>
    </location>
</feature>
<dbReference type="FunFam" id="1.10.730.10:FF:000008">
    <property type="entry name" value="Arginine--tRNA ligase"/>
    <property type="match status" value="1"/>
</dbReference>
<dbReference type="HAMAP" id="MF_00123">
    <property type="entry name" value="Arg_tRNA_synth"/>
    <property type="match status" value="1"/>
</dbReference>
<dbReference type="GO" id="GO:0006420">
    <property type="term" value="P:arginyl-tRNA aminoacylation"/>
    <property type="evidence" value="ECO:0007669"/>
    <property type="project" value="UniProtKB-UniRule"/>
</dbReference>
<evidence type="ECO:0000256" key="6">
    <source>
        <dbReference type="ARBA" id="ARBA00022741"/>
    </source>
</evidence>
<evidence type="ECO:0000256" key="5">
    <source>
        <dbReference type="ARBA" id="ARBA00022598"/>
    </source>
</evidence>
<accession>A0A0L6TVH7</accession>
<evidence type="ECO:0000256" key="12">
    <source>
        <dbReference type="RuleBase" id="RU363038"/>
    </source>
</evidence>
<dbReference type="GO" id="GO:0005524">
    <property type="term" value="F:ATP binding"/>
    <property type="evidence" value="ECO:0007669"/>
    <property type="project" value="UniProtKB-UniRule"/>
</dbReference>
<keyword evidence="16" id="KW-1185">Reference proteome</keyword>
<comment type="caution">
    <text evidence="15">The sequence shown here is derived from an EMBL/GenBank/DDBJ whole genome shotgun (WGS) entry which is preliminary data.</text>
</comment>
<evidence type="ECO:0000256" key="9">
    <source>
        <dbReference type="ARBA" id="ARBA00023146"/>
    </source>
</evidence>
<dbReference type="NCBIfam" id="TIGR00456">
    <property type="entry name" value="argS"/>
    <property type="match status" value="1"/>
</dbReference>
<evidence type="ECO:0000256" key="2">
    <source>
        <dbReference type="ARBA" id="ARBA00005594"/>
    </source>
</evidence>
<comment type="catalytic activity">
    <reaction evidence="10 11">
        <text>tRNA(Arg) + L-arginine + ATP = L-arginyl-tRNA(Arg) + AMP + diphosphate</text>
        <dbReference type="Rhea" id="RHEA:20301"/>
        <dbReference type="Rhea" id="RHEA-COMP:9658"/>
        <dbReference type="Rhea" id="RHEA-COMP:9673"/>
        <dbReference type="ChEBI" id="CHEBI:30616"/>
        <dbReference type="ChEBI" id="CHEBI:32682"/>
        <dbReference type="ChEBI" id="CHEBI:33019"/>
        <dbReference type="ChEBI" id="CHEBI:78442"/>
        <dbReference type="ChEBI" id="CHEBI:78513"/>
        <dbReference type="ChEBI" id="CHEBI:456215"/>
        <dbReference type="EC" id="6.1.1.19"/>
    </reaction>
</comment>
<dbReference type="OrthoDB" id="9805987at2"/>
<evidence type="ECO:0000256" key="1">
    <source>
        <dbReference type="ARBA" id="ARBA00004496"/>
    </source>
</evidence>
<comment type="subunit">
    <text evidence="3 11">Monomer.</text>
</comment>
<dbReference type="InterPro" id="IPR005148">
    <property type="entry name" value="Arg-tRNA-synth_N"/>
</dbReference>
<dbReference type="InterPro" id="IPR014729">
    <property type="entry name" value="Rossmann-like_a/b/a_fold"/>
</dbReference>
<dbReference type="SUPFAM" id="SSF55190">
    <property type="entry name" value="Arginyl-tRNA synthetase (ArgRS), N-terminal 'additional' domain"/>
    <property type="match status" value="1"/>
</dbReference>
<evidence type="ECO:0000256" key="10">
    <source>
        <dbReference type="ARBA" id="ARBA00049339"/>
    </source>
</evidence>
<dbReference type="GO" id="GO:0004814">
    <property type="term" value="F:arginine-tRNA ligase activity"/>
    <property type="evidence" value="ECO:0007669"/>
    <property type="project" value="UniProtKB-UniRule"/>
</dbReference>
<dbReference type="RefSeq" id="WP_050741877.1">
    <property type="nucleotide sequence ID" value="NZ_LGYO01000069.1"/>
</dbReference>
<dbReference type="FunFam" id="3.40.50.620:FF:000062">
    <property type="entry name" value="Arginine--tRNA ligase"/>
    <property type="match status" value="1"/>
</dbReference>
<dbReference type="PANTHER" id="PTHR11956:SF5">
    <property type="entry name" value="ARGININE--TRNA LIGASE, CYTOPLASMIC"/>
    <property type="match status" value="1"/>
</dbReference>
<dbReference type="AlphaFoldDB" id="A0A0L6TVH7"/>
<evidence type="ECO:0000256" key="11">
    <source>
        <dbReference type="HAMAP-Rule" id="MF_00123"/>
    </source>
</evidence>
<dbReference type="EC" id="6.1.1.19" evidence="11"/>
<evidence type="ECO:0000256" key="4">
    <source>
        <dbReference type="ARBA" id="ARBA00022490"/>
    </source>
</evidence>
<dbReference type="STRING" id="52689.AKG39_18455"/>
<reference evidence="16" key="1">
    <citation type="submission" date="2015-07" db="EMBL/GenBank/DDBJ databases">
        <title>Draft genome sequence of Acetobacterium bakii DSM 8293, a potential psychrophilic chemical producer through syngas fermentation.</title>
        <authorList>
            <person name="Song Y."/>
            <person name="Hwang S."/>
            <person name="Cho B.-K."/>
        </authorList>
    </citation>
    <scope>NUCLEOTIDE SEQUENCE [LARGE SCALE GENOMIC DNA]</scope>
    <source>
        <strain evidence="16">DSM 8239</strain>
    </source>
</reference>
<dbReference type="InterPro" id="IPR035684">
    <property type="entry name" value="ArgRS_core"/>
</dbReference>
<protein>
    <recommendedName>
        <fullName evidence="11">Arginine--tRNA ligase</fullName>
        <ecNumber evidence="11">6.1.1.19</ecNumber>
    </recommendedName>
    <alternativeName>
        <fullName evidence="11">Arginyl-tRNA synthetase</fullName>
        <shortName evidence="11">ArgRS</shortName>
    </alternativeName>
</protein>
<comment type="subcellular location">
    <subcellularLocation>
        <location evidence="1 11">Cytoplasm</location>
    </subcellularLocation>
</comment>
<dbReference type="Gene3D" id="1.10.730.10">
    <property type="entry name" value="Isoleucyl-tRNA Synthetase, Domain 1"/>
    <property type="match status" value="1"/>
</dbReference>
<dbReference type="InterPro" id="IPR001412">
    <property type="entry name" value="aa-tRNA-synth_I_CS"/>
</dbReference>
<feature type="domain" description="DALR anticodon binding" evidence="13">
    <location>
        <begin position="441"/>
        <end position="558"/>
    </location>
</feature>
<keyword evidence="5 11" id="KW-0436">Ligase</keyword>
<evidence type="ECO:0000313" key="15">
    <source>
        <dbReference type="EMBL" id="KNZ40271.1"/>
    </source>
</evidence>
<name>A0A0L6TVH7_9FIRM</name>
<dbReference type="SMART" id="SM01016">
    <property type="entry name" value="Arg_tRNA_synt_N"/>
    <property type="match status" value="1"/>
</dbReference>
<dbReference type="CDD" id="cd07956">
    <property type="entry name" value="Anticodon_Ia_Arg"/>
    <property type="match status" value="1"/>
</dbReference>
<keyword evidence="4 11" id="KW-0963">Cytoplasm</keyword>
<sequence>MYIREKIEEQIKEIMANALNKSVEEGVLSIETMPDLFLEMPREKEHGEYSTNVAMQLPRQTKKSPRFIAETLVGYMETEGSYIDAIEIAGPGFINFKLKKTWQYSALKDIAVLKENYGRSDKNKGKTFNMEFISANPTGPMHMGNARGGAIGDILAAVAGWTGYEVTREFYINDAGNQIVKFGDSLDVRYRQLLGETVDFPKDGYQGDDITEHMKDFIGLKGDQYLTLESDARKKILVEYALEKNLTQIKKDLETYGIYYDVWFSEQSLYDSGAIESTLELLKKGGYAFEEDGAVWFKATSFGSDKDDVLIRANGIPTYFMADIAYHMDKFLNRKFDRCINVWGADHHGHVARLKGALTAVGVNAGQFDVVIMQLVRLLRNGEVARMSKRQGKAIALTDLIDEVGVDATRFFFNLRSPDSHFDFDLDLAIEESSDNPVFYVQYAHARICSIIRQMEEEVDKTVPLDYTRLTEKEEFHLLETLSLFPNEILIAEERLDPSRITRYTIELASAFHSFYNACHVRIEDPILMKARVALIEGTQQVIQNSLGILGVSAPERM</sequence>
<dbReference type="InterPro" id="IPR009080">
    <property type="entry name" value="tRNAsynth_Ia_anticodon-bd"/>
</dbReference>
<dbReference type="Pfam" id="PF03485">
    <property type="entry name" value="Arg_tRNA_synt_N"/>
    <property type="match status" value="1"/>
</dbReference>